<feature type="chain" id="PRO_5009582266" evidence="2">
    <location>
        <begin position="31"/>
        <end position="817"/>
    </location>
</feature>
<dbReference type="STRING" id="1798650.A2945_04945"/>
<protein>
    <submittedName>
        <fullName evidence="3">Uncharacterized protein</fullName>
    </submittedName>
</protein>
<feature type="region of interest" description="Disordered" evidence="1">
    <location>
        <begin position="673"/>
        <end position="697"/>
    </location>
</feature>
<evidence type="ECO:0000256" key="2">
    <source>
        <dbReference type="SAM" id="SignalP"/>
    </source>
</evidence>
<keyword evidence="2" id="KW-0732">Signal</keyword>
<dbReference type="Proteomes" id="UP000178880">
    <property type="component" value="Unassembled WGS sequence"/>
</dbReference>
<feature type="region of interest" description="Disordered" evidence="1">
    <location>
        <begin position="757"/>
        <end position="802"/>
    </location>
</feature>
<feature type="signal peptide" evidence="2">
    <location>
        <begin position="1"/>
        <end position="30"/>
    </location>
</feature>
<proteinExistence type="predicted"/>
<reference evidence="3 4" key="1">
    <citation type="journal article" date="2016" name="Nat. Commun.">
        <title>Thousands of microbial genomes shed light on interconnected biogeochemical processes in an aquifer system.</title>
        <authorList>
            <person name="Anantharaman K."/>
            <person name="Brown C.T."/>
            <person name="Hug L.A."/>
            <person name="Sharon I."/>
            <person name="Castelle C.J."/>
            <person name="Probst A.J."/>
            <person name="Thomas B.C."/>
            <person name="Singh A."/>
            <person name="Wilkins M.J."/>
            <person name="Karaoz U."/>
            <person name="Brodie E.L."/>
            <person name="Williams K.H."/>
            <person name="Hubbard S.S."/>
            <person name="Banfield J.F."/>
        </authorList>
    </citation>
    <scope>NUCLEOTIDE SEQUENCE [LARGE SCALE GENOMIC DNA]</scope>
</reference>
<name>A0A1G2CD30_9BACT</name>
<feature type="region of interest" description="Disordered" evidence="1">
    <location>
        <begin position="433"/>
        <end position="455"/>
    </location>
</feature>
<accession>A0A1G2CD30</accession>
<evidence type="ECO:0000256" key="1">
    <source>
        <dbReference type="SAM" id="MobiDB-lite"/>
    </source>
</evidence>
<sequence length="817" mass="86696">MVTKLNTKNGLGVVIFAVALLSSYAIFVHAQDAGIPDPNSAVDEGAAAGITFPVAELGNCNSKEECKTYCNDSSHMDACIAFAESHGLMNKEDASRAKKFKETMRTGGGPGGCTNPRDCKAFCSDTTNLEVCVNFAKQQGIKDKHVEQGEKVLAHIKAGGKMPGGCTSEESCQAYCGDFSHAEECFNFAKRAGIMQEGPRGEGPGGRDEPTLYQLQQLSALMKNGETPGGCTSKDSCEAYCRGGEHVEECIAFGEKVGFIKPDEAQMIRKTGGKGPGECTSRESCEAYCNDPTHREECFNFAKEHGLISEEDVKRTQEGFVQLRAGLEQAPPEVAECMKTTLGQNIIGDIQSGNLVPGPEIGERVRACFEKFGHRGNPQTTFRDVPTAVRNCLQEKIGASELAEISAGASSPTPEMADAIRVCMQSVQFEQGFSGGRGGEQGYPGPGGGGQGFGGPPSIESFRNFVNTAPPEVASCIKEQLGGDIATLQAGGGGPIDTSKVRVCFEQFKPQMPPQSFGPGGQGFPGQPGVPPQGFGGGIEECVRQMMGTGATDKDTAMRTCIEKMQGTSGEGTVPKPFPLQTPCPKMPTVSECPTGQKLVSREIPGCGVYASCTSGTDGAYPTNVQYPPTTGVQQVPSTYVDCARKLFGDAAAERIRSGQITPEEKLKLSQCVSGSAGSTGGQYPSPYPTNQYPTGGTQYPTPYPLPTDSGTQSPAVLCAQKGGSWIEDKVAGSYCHFPTPEEKLRLQQQYEQYQQQYPTGGTYPPPTTVYPPPPDGGTYTAPPPTYEPAPLPPPTQSSRRGGFLGAIGNFFRWLFN</sequence>
<gene>
    <name evidence="3" type="ORF">A2945_04945</name>
</gene>
<feature type="compositionally biased region" description="Pro residues" evidence="1">
    <location>
        <begin position="764"/>
        <end position="796"/>
    </location>
</feature>
<comment type="caution">
    <text evidence="3">The sequence shown here is derived from an EMBL/GenBank/DDBJ whole genome shotgun (WGS) entry which is preliminary data.</text>
</comment>
<evidence type="ECO:0000313" key="3">
    <source>
        <dbReference type="EMBL" id="OGY99288.1"/>
    </source>
</evidence>
<organism evidence="3 4">
    <name type="scientific">Candidatus Liptonbacteria bacterium RIFCSPLOWO2_01_FULL_52_25</name>
    <dbReference type="NCBI Taxonomy" id="1798650"/>
    <lineage>
        <taxon>Bacteria</taxon>
        <taxon>Candidatus Liptoniibacteriota</taxon>
    </lineage>
</organism>
<dbReference type="EMBL" id="MHLA01000017">
    <property type="protein sequence ID" value="OGY99288.1"/>
    <property type="molecule type" value="Genomic_DNA"/>
</dbReference>
<dbReference type="AlphaFoldDB" id="A0A1G2CD30"/>
<evidence type="ECO:0000313" key="4">
    <source>
        <dbReference type="Proteomes" id="UP000178880"/>
    </source>
</evidence>